<feature type="transmembrane region" description="Helical" evidence="6">
    <location>
        <begin position="417"/>
        <end position="442"/>
    </location>
</feature>
<gene>
    <name evidence="7" type="ORF">N7G274_006355</name>
</gene>
<feature type="transmembrane region" description="Helical" evidence="6">
    <location>
        <begin position="508"/>
        <end position="526"/>
    </location>
</feature>
<keyword evidence="4 6" id="KW-0472">Membrane</keyword>
<sequence>MNCPSRTDEIPEHDGYNQNPPSLAADLTTRQDLNGIVNLRTDQDFGKEAEDARTEVTEAQVEGPSAFLQLPGSAGMSVGKDLNGNGHEGARITIDSSPPPYSSIRSRVGTSHQPSSDIGMNDVRGVAPPEDGSFNGRSGNFKSRIPRPIRAMGRILHKLFKFIGPGFLVAVAYIDPGNYSTDVAAGAATQFKLLFVVLMANFFAIILQSLAIRLGTVTGLNLAQHCRAHLPPWMNIVLYLFGEAAIIATDIAEVIGSAIALNLLFPKLPLVAGCAVTVVDVLIILLFWSPGGSLKRLRYFEFFVVALVIGVVICFCVELSFIHNHRNVAVGEVLKGYIPSSAVVNGQGLYLSCGILGATVMPHSLYLGSGMVQPRLRDFDIKAGKIVPDITDESDKVFYRPSLAAIKSCMSYSITEVVLSLSVFALFVNSAILVVAGASLSSSDPAQTGDLFGIHELLSSTLAPAAGMIFALALLLSGTSAGIVCTIAGQILSEGALNLRIAPWLRRFATRTVSIIPSIIIAGAVGKNGLSAALNATQVALSVALPFVSAPLIYFTCRNKYMIVGGASPSPREDADGELVFTEEPEPIKMRNAWVLSVLAILVWLVIAIMNVAIVVLLGLGKV</sequence>
<dbReference type="PANTHER" id="PTHR11706:SF101">
    <property type="entry name" value="MANGANESE TRANSPORTER SMF1"/>
    <property type="match status" value="1"/>
</dbReference>
<reference evidence="7 8" key="1">
    <citation type="submission" date="2024-09" db="EMBL/GenBank/DDBJ databases">
        <title>Rethinking Asexuality: The Enigmatic Case of Functional Sexual Genes in Lepraria (Stereocaulaceae).</title>
        <authorList>
            <person name="Doellman M."/>
            <person name="Sun Y."/>
            <person name="Barcenas-Pena A."/>
            <person name="Lumbsch H.T."/>
            <person name="Grewe F."/>
        </authorList>
    </citation>
    <scope>NUCLEOTIDE SEQUENCE [LARGE SCALE GENOMIC DNA]</scope>
    <source>
        <strain evidence="7 8">Mercado 3170</strain>
    </source>
</reference>
<comment type="caution">
    <text evidence="7">The sequence shown here is derived from an EMBL/GenBank/DDBJ whole genome shotgun (WGS) entry which is preliminary data.</text>
</comment>
<evidence type="ECO:0000256" key="4">
    <source>
        <dbReference type="ARBA" id="ARBA00023136"/>
    </source>
</evidence>
<evidence type="ECO:0000256" key="6">
    <source>
        <dbReference type="SAM" id="Phobius"/>
    </source>
</evidence>
<keyword evidence="8" id="KW-1185">Reference proteome</keyword>
<evidence type="ECO:0000256" key="1">
    <source>
        <dbReference type="ARBA" id="ARBA00004141"/>
    </source>
</evidence>
<feature type="transmembrane region" description="Helical" evidence="6">
    <location>
        <begin position="349"/>
        <end position="367"/>
    </location>
</feature>
<evidence type="ECO:0008006" key="9">
    <source>
        <dbReference type="Google" id="ProtNLM"/>
    </source>
</evidence>
<dbReference type="EMBL" id="JBEFKJ010000019">
    <property type="protein sequence ID" value="KAL2040897.1"/>
    <property type="molecule type" value="Genomic_DNA"/>
</dbReference>
<comment type="subcellular location">
    <subcellularLocation>
        <location evidence="1">Membrane</location>
        <topology evidence="1">Multi-pass membrane protein</topology>
    </subcellularLocation>
</comment>
<dbReference type="Pfam" id="PF01566">
    <property type="entry name" value="Nramp"/>
    <property type="match status" value="1"/>
</dbReference>
<feature type="compositionally biased region" description="Polar residues" evidence="5">
    <location>
        <begin position="104"/>
        <end position="118"/>
    </location>
</feature>
<dbReference type="Proteomes" id="UP001590950">
    <property type="component" value="Unassembled WGS sequence"/>
</dbReference>
<evidence type="ECO:0000313" key="7">
    <source>
        <dbReference type="EMBL" id="KAL2040897.1"/>
    </source>
</evidence>
<feature type="compositionally biased region" description="Basic and acidic residues" evidence="5">
    <location>
        <begin position="1"/>
        <end position="15"/>
    </location>
</feature>
<feature type="region of interest" description="Disordered" evidence="5">
    <location>
        <begin position="91"/>
        <end position="122"/>
    </location>
</feature>
<evidence type="ECO:0000313" key="8">
    <source>
        <dbReference type="Proteomes" id="UP001590950"/>
    </source>
</evidence>
<protein>
    <recommendedName>
        <fullName evidence="9">Natural resistance-associated macrophage protein</fullName>
    </recommendedName>
</protein>
<evidence type="ECO:0000256" key="3">
    <source>
        <dbReference type="ARBA" id="ARBA00022989"/>
    </source>
</evidence>
<proteinExistence type="predicted"/>
<feature type="transmembrane region" description="Helical" evidence="6">
    <location>
        <begin position="462"/>
        <end position="487"/>
    </location>
</feature>
<keyword evidence="2 6" id="KW-0812">Transmembrane</keyword>
<feature type="region of interest" description="Disordered" evidence="5">
    <location>
        <begin position="1"/>
        <end position="24"/>
    </location>
</feature>
<name>A0ABR4A4Q7_9LECA</name>
<keyword evidence="3 6" id="KW-1133">Transmembrane helix</keyword>
<evidence type="ECO:0000256" key="5">
    <source>
        <dbReference type="SAM" id="MobiDB-lite"/>
    </source>
</evidence>
<evidence type="ECO:0000256" key="2">
    <source>
        <dbReference type="ARBA" id="ARBA00022692"/>
    </source>
</evidence>
<feature type="transmembrane region" description="Helical" evidence="6">
    <location>
        <begin position="593"/>
        <end position="620"/>
    </location>
</feature>
<dbReference type="NCBIfam" id="TIGR01197">
    <property type="entry name" value="nramp"/>
    <property type="match status" value="1"/>
</dbReference>
<feature type="transmembrane region" description="Helical" evidence="6">
    <location>
        <begin position="300"/>
        <end position="322"/>
    </location>
</feature>
<feature type="transmembrane region" description="Helical" evidence="6">
    <location>
        <begin position="236"/>
        <end position="264"/>
    </location>
</feature>
<feature type="transmembrane region" description="Helical" evidence="6">
    <location>
        <begin position="155"/>
        <end position="174"/>
    </location>
</feature>
<feature type="transmembrane region" description="Helical" evidence="6">
    <location>
        <begin position="270"/>
        <end position="288"/>
    </location>
</feature>
<dbReference type="NCBIfam" id="NF037982">
    <property type="entry name" value="Nramp_1"/>
    <property type="match status" value="1"/>
</dbReference>
<dbReference type="PRINTS" id="PR00447">
    <property type="entry name" value="NATRESASSCMP"/>
</dbReference>
<dbReference type="InterPro" id="IPR001046">
    <property type="entry name" value="NRAMP_fam"/>
</dbReference>
<dbReference type="PANTHER" id="PTHR11706">
    <property type="entry name" value="SOLUTE CARRIER PROTEIN FAMILY 11 MEMBER"/>
    <property type="match status" value="1"/>
</dbReference>
<feature type="transmembrane region" description="Helical" evidence="6">
    <location>
        <begin position="532"/>
        <end position="555"/>
    </location>
</feature>
<organism evidence="7 8">
    <name type="scientific">Stereocaulon virgatum</name>
    <dbReference type="NCBI Taxonomy" id="373712"/>
    <lineage>
        <taxon>Eukaryota</taxon>
        <taxon>Fungi</taxon>
        <taxon>Dikarya</taxon>
        <taxon>Ascomycota</taxon>
        <taxon>Pezizomycotina</taxon>
        <taxon>Lecanoromycetes</taxon>
        <taxon>OSLEUM clade</taxon>
        <taxon>Lecanoromycetidae</taxon>
        <taxon>Lecanorales</taxon>
        <taxon>Lecanorineae</taxon>
        <taxon>Stereocaulaceae</taxon>
        <taxon>Stereocaulon</taxon>
    </lineage>
</organism>
<feature type="transmembrane region" description="Helical" evidence="6">
    <location>
        <begin position="194"/>
        <end position="215"/>
    </location>
</feature>
<accession>A0ABR4A4Q7</accession>